<dbReference type="AlphaFoldDB" id="A0ABD5Z1C3"/>
<protein>
    <submittedName>
        <fullName evidence="3">BtrH N-terminal domain-containing protein</fullName>
    </submittedName>
</protein>
<dbReference type="Pfam" id="PF14399">
    <property type="entry name" value="BtrH_N"/>
    <property type="match status" value="1"/>
</dbReference>
<evidence type="ECO:0000313" key="4">
    <source>
        <dbReference type="Proteomes" id="UP001596447"/>
    </source>
</evidence>
<dbReference type="InterPro" id="IPR026935">
    <property type="entry name" value="BtrH_N"/>
</dbReference>
<feature type="domain" description="DUF4872" evidence="2">
    <location>
        <begin position="152"/>
        <end position="323"/>
    </location>
</feature>
<sequence>MHVDGFEYAPGAHCGSAALRDLATFYGWRYTEPACFGLGSGLGFEYTDRGPAERLVMGRRAGLETDFFDALGVDYTHREGQSRDEAWSALRERLAANTPVALFVDLYYLDYFGTDTHFGPHTLLCVGIDEDADEVVLADGEFDDRQRVGRDELDAAWSSEYGFGDLDRRWLAVDDPQRTVDTPAAVVDAVRTTADVMLDGREEWGGQGVDGIRAFADDLPTWPDLDDPAWTARFAYQNVERRGTGGGAFRRLFADFLAQLGEPAGVPGASADRAARLADQWSALGATLREASEAGPDEQVVLFERAAEQAHAVADAEERLFEDVRAGLDL</sequence>
<dbReference type="EMBL" id="JBHTAR010000011">
    <property type="protein sequence ID" value="MFC7198820.1"/>
    <property type="molecule type" value="Genomic_DNA"/>
</dbReference>
<accession>A0ABD5Z1C3</accession>
<reference evidence="3 4" key="1">
    <citation type="journal article" date="2019" name="Int. J. Syst. Evol. Microbiol.">
        <title>The Global Catalogue of Microorganisms (GCM) 10K type strain sequencing project: providing services to taxonomists for standard genome sequencing and annotation.</title>
        <authorList>
            <consortium name="The Broad Institute Genomics Platform"/>
            <consortium name="The Broad Institute Genome Sequencing Center for Infectious Disease"/>
            <person name="Wu L."/>
            <person name="Ma J."/>
        </authorList>
    </citation>
    <scope>NUCLEOTIDE SEQUENCE [LARGE SCALE GENOMIC DNA]</scope>
    <source>
        <strain evidence="3 4">XZGYJ-43</strain>
    </source>
</reference>
<keyword evidence="4" id="KW-1185">Reference proteome</keyword>
<dbReference type="RefSeq" id="WP_279528779.1">
    <property type="nucleotide sequence ID" value="NZ_CP122312.1"/>
</dbReference>
<organism evidence="3 4">
    <name type="scientific">Halospeciosus flavus</name>
    <dbReference type="NCBI Taxonomy" id="3032283"/>
    <lineage>
        <taxon>Archaea</taxon>
        <taxon>Methanobacteriati</taxon>
        <taxon>Methanobacteriota</taxon>
        <taxon>Stenosarchaea group</taxon>
        <taxon>Halobacteria</taxon>
        <taxon>Halobacteriales</taxon>
        <taxon>Halobacteriaceae</taxon>
        <taxon>Halospeciosus</taxon>
    </lineage>
</organism>
<evidence type="ECO:0000313" key="3">
    <source>
        <dbReference type="EMBL" id="MFC7198820.1"/>
    </source>
</evidence>
<gene>
    <name evidence="3" type="ORF">ACFQJ9_05190</name>
</gene>
<feature type="domain" description="Butirosin biosynthesis protein H N-terminal" evidence="1">
    <location>
        <begin position="13"/>
        <end position="139"/>
    </location>
</feature>
<evidence type="ECO:0000259" key="1">
    <source>
        <dbReference type="Pfam" id="PF14399"/>
    </source>
</evidence>
<evidence type="ECO:0000259" key="2">
    <source>
        <dbReference type="Pfam" id="PF16169"/>
    </source>
</evidence>
<name>A0ABD5Z1C3_9EURY</name>
<proteinExistence type="predicted"/>
<dbReference type="Proteomes" id="UP001596447">
    <property type="component" value="Unassembled WGS sequence"/>
</dbReference>
<comment type="caution">
    <text evidence="3">The sequence shown here is derived from an EMBL/GenBank/DDBJ whole genome shotgun (WGS) entry which is preliminary data.</text>
</comment>
<dbReference type="InterPro" id="IPR032369">
    <property type="entry name" value="DUF4872"/>
</dbReference>
<dbReference type="Pfam" id="PF16169">
    <property type="entry name" value="DUF4872"/>
    <property type="match status" value="1"/>
</dbReference>